<dbReference type="PRINTS" id="PR00111">
    <property type="entry name" value="ABHYDROLASE"/>
</dbReference>
<name>A0ABP8WR92_9PSEU</name>
<keyword evidence="4" id="KW-1185">Reference proteome</keyword>
<dbReference type="PRINTS" id="PR00412">
    <property type="entry name" value="EPOXHYDRLASE"/>
</dbReference>
<organism evidence="3 4">
    <name type="scientific">Pseudonocardia yuanmonensis</name>
    <dbReference type="NCBI Taxonomy" id="1095914"/>
    <lineage>
        <taxon>Bacteria</taxon>
        <taxon>Bacillati</taxon>
        <taxon>Actinomycetota</taxon>
        <taxon>Actinomycetes</taxon>
        <taxon>Pseudonocardiales</taxon>
        <taxon>Pseudonocardiaceae</taxon>
        <taxon>Pseudonocardia</taxon>
    </lineage>
</organism>
<dbReference type="EMBL" id="BAABIC010000010">
    <property type="protein sequence ID" value="GAA4692578.1"/>
    <property type="molecule type" value="Genomic_DNA"/>
</dbReference>
<dbReference type="PANTHER" id="PTHR43329">
    <property type="entry name" value="EPOXIDE HYDROLASE"/>
    <property type="match status" value="1"/>
</dbReference>
<protein>
    <submittedName>
        <fullName evidence="3">Alpha/beta hydrolase</fullName>
    </submittedName>
</protein>
<dbReference type="Pfam" id="PF00561">
    <property type="entry name" value="Abhydrolase_1"/>
    <property type="match status" value="1"/>
</dbReference>
<gene>
    <name evidence="3" type="ORF">GCM10023215_32150</name>
</gene>
<evidence type="ECO:0000256" key="1">
    <source>
        <dbReference type="ARBA" id="ARBA00022801"/>
    </source>
</evidence>
<dbReference type="SUPFAM" id="SSF53474">
    <property type="entry name" value="alpha/beta-Hydrolases"/>
    <property type="match status" value="1"/>
</dbReference>
<evidence type="ECO:0000313" key="3">
    <source>
        <dbReference type="EMBL" id="GAA4692578.1"/>
    </source>
</evidence>
<dbReference type="GO" id="GO:0016787">
    <property type="term" value="F:hydrolase activity"/>
    <property type="evidence" value="ECO:0007669"/>
    <property type="project" value="UniProtKB-KW"/>
</dbReference>
<dbReference type="InterPro" id="IPR029058">
    <property type="entry name" value="AB_hydrolase_fold"/>
</dbReference>
<evidence type="ECO:0000313" key="4">
    <source>
        <dbReference type="Proteomes" id="UP001500325"/>
    </source>
</evidence>
<sequence>MATERTVEVDGARLHVVEDGPPDGPVVVLSHGFPELAYSWRHQIPALAAAGYRVLAPDQRGYGRSSAPEAVEDYDIAHLTGDLVALLDAAGADKAVLVGHDWGSMVVWQTALLHPERVAGVCGMSVPFAPRPPAPPTTVWREAFAGRFFYILYFQQPGIADAELAADPARTMRRLLCGTRTDQGATSSDDDGRGFVDRFPEPDRLPDWLSQEELDFYTAEFTRTGFTGGLNWYRNFDRNWELTPQLAGAKVEVPSFFIGGALDPVLTMAPPERQDPWLADHRGSVPVPDAGHWVQQEKPAEVDAALLGFLGGVDRDGNGRWA</sequence>
<proteinExistence type="predicted"/>
<reference evidence="4" key="1">
    <citation type="journal article" date="2019" name="Int. J. Syst. Evol. Microbiol.">
        <title>The Global Catalogue of Microorganisms (GCM) 10K type strain sequencing project: providing services to taxonomists for standard genome sequencing and annotation.</title>
        <authorList>
            <consortium name="The Broad Institute Genomics Platform"/>
            <consortium name="The Broad Institute Genome Sequencing Center for Infectious Disease"/>
            <person name="Wu L."/>
            <person name="Ma J."/>
        </authorList>
    </citation>
    <scope>NUCLEOTIDE SEQUENCE [LARGE SCALE GENOMIC DNA]</scope>
    <source>
        <strain evidence="4">JCM 18055</strain>
    </source>
</reference>
<dbReference type="Proteomes" id="UP001500325">
    <property type="component" value="Unassembled WGS sequence"/>
</dbReference>
<dbReference type="Gene3D" id="3.40.50.1820">
    <property type="entry name" value="alpha/beta hydrolase"/>
    <property type="match status" value="1"/>
</dbReference>
<dbReference type="RefSeq" id="WP_345381330.1">
    <property type="nucleotide sequence ID" value="NZ_BAABIC010000010.1"/>
</dbReference>
<dbReference type="InterPro" id="IPR000639">
    <property type="entry name" value="Epox_hydrolase-like"/>
</dbReference>
<keyword evidence="1 3" id="KW-0378">Hydrolase</keyword>
<accession>A0ABP8WR92</accession>
<evidence type="ECO:0000259" key="2">
    <source>
        <dbReference type="Pfam" id="PF00561"/>
    </source>
</evidence>
<dbReference type="InterPro" id="IPR000073">
    <property type="entry name" value="AB_hydrolase_1"/>
</dbReference>
<feature type="domain" description="AB hydrolase-1" evidence="2">
    <location>
        <begin position="25"/>
        <end position="299"/>
    </location>
</feature>
<comment type="caution">
    <text evidence="3">The sequence shown here is derived from an EMBL/GenBank/DDBJ whole genome shotgun (WGS) entry which is preliminary data.</text>
</comment>